<dbReference type="AlphaFoldDB" id="A0AAW9HRL9"/>
<keyword evidence="3" id="KW-0472">Membrane</keyword>
<evidence type="ECO:0000256" key="2">
    <source>
        <dbReference type="SAM" id="MobiDB-lite"/>
    </source>
</evidence>
<dbReference type="Gene3D" id="3.40.630.190">
    <property type="entry name" value="LCP protein"/>
    <property type="match status" value="1"/>
</dbReference>
<dbReference type="Proteomes" id="UP001273799">
    <property type="component" value="Unassembled WGS sequence"/>
</dbReference>
<sequence>MANSNRAPVHLLGKRRGPRIMRIFGLIILALLLAFGSAAGYLWSRVQGNIDSADITKLLPETKENELQDIAAGQPLTFLVLGSDARSGASDVDGSGAAGEVEGMRSDTTMIVHIAADRSRVDVVSIPRDTAVDVPSCTIRKGPDSEETTTTKAMTDVRFNAAFAAGGQTGDVASAAACTMRTLQEETGLRFNGYVVVDFASFITSVDAINGVPMYFEEPMHDEKAGLDIEAGCRLLDGQQALALARARYQIGDGSDISRIGRQQELVMAVANEVLSSNLLADAPQLLRVVDAVSQSVSVSSGLGQISTIAGLANSVRGIDPKNIHFATMPFQYSGNRVVIDKSAKYVWWAINNDVPFEMYEEANEPRAYEPAGYNNGEPLPAGGGYDAANPATDNSGAGAEAGNPASGPAANSSTPGGHEGGLQPGTNEGTTGAGTDAGAGEAGSGGAGAGGAGAGEAGQTEPQPSPTTPVCTRENAIPRK</sequence>
<proteinExistence type="inferred from homology"/>
<feature type="compositionally biased region" description="Gly residues" evidence="2">
    <location>
        <begin position="432"/>
        <end position="457"/>
    </location>
</feature>
<keyword evidence="3" id="KW-0812">Transmembrane</keyword>
<dbReference type="RefSeq" id="WP_244924509.1">
    <property type="nucleotide sequence ID" value="NZ_FNAU01000012.1"/>
</dbReference>
<reference evidence="5" key="1">
    <citation type="submission" date="2023-10" db="EMBL/GenBank/DDBJ databases">
        <title>Whole Genome based description of the genera Actinobaculum and Actinotignum reveals a complex phylogenetic relationship within the species included in the genus Actinotignum.</title>
        <authorList>
            <person name="Jensen C.S."/>
            <person name="Dargis R."/>
            <person name="Kemp M."/>
            <person name="Christensen J.J."/>
        </authorList>
    </citation>
    <scope>NUCLEOTIDE SEQUENCE</scope>
    <source>
        <strain evidence="5">Actinobaculum_suis_CCUG19206T</strain>
    </source>
</reference>
<dbReference type="PANTHER" id="PTHR33392">
    <property type="entry name" value="POLYISOPRENYL-TEICHOIC ACID--PEPTIDOGLYCAN TEICHOIC ACID TRANSFERASE TAGU"/>
    <property type="match status" value="1"/>
</dbReference>
<feature type="transmembrane region" description="Helical" evidence="3">
    <location>
        <begin position="20"/>
        <end position="43"/>
    </location>
</feature>
<dbReference type="NCBIfam" id="TIGR00350">
    <property type="entry name" value="lytR_cpsA_psr"/>
    <property type="match status" value="1"/>
</dbReference>
<keyword evidence="3" id="KW-1133">Transmembrane helix</keyword>
<gene>
    <name evidence="5" type="ORF">R6G71_05690</name>
</gene>
<protein>
    <submittedName>
        <fullName evidence="5">LCP family protein</fullName>
    </submittedName>
</protein>
<accession>A0AAW9HRL9</accession>
<dbReference type="EMBL" id="JAWNFU010000003">
    <property type="protein sequence ID" value="MDY5153539.1"/>
    <property type="molecule type" value="Genomic_DNA"/>
</dbReference>
<name>A0AAW9HRL9_9ACTO</name>
<dbReference type="Pfam" id="PF03816">
    <property type="entry name" value="LytR_cpsA_psr"/>
    <property type="match status" value="1"/>
</dbReference>
<dbReference type="PANTHER" id="PTHR33392:SF6">
    <property type="entry name" value="POLYISOPRENYL-TEICHOIC ACID--PEPTIDOGLYCAN TEICHOIC ACID TRANSFERASE TAGU"/>
    <property type="match status" value="1"/>
</dbReference>
<dbReference type="InterPro" id="IPR050922">
    <property type="entry name" value="LytR/CpsA/Psr_CW_biosynth"/>
</dbReference>
<comment type="similarity">
    <text evidence="1">Belongs to the LytR/CpsA/Psr (LCP) family.</text>
</comment>
<feature type="domain" description="Cell envelope-related transcriptional attenuator" evidence="4">
    <location>
        <begin position="105"/>
        <end position="274"/>
    </location>
</feature>
<feature type="region of interest" description="Disordered" evidence="2">
    <location>
        <begin position="370"/>
        <end position="481"/>
    </location>
</feature>
<evidence type="ECO:0000313" key="6">
    <source>
        <dbReference type="Proteomes" id="UP001273799"/>
    </source>
</evidence>
<organism evidence="5 6">
    <name type="scientific">Actinobaculum suis</name>
    <dbReference type="NCBI Taxonomy" id="1657"/>
    <lineage>
        <taxon>Bacteria</taxon>
        <taxon>Bacillati</taxon>
        <taxon>Actinomycetota</taxon>
        <taxon>Actinomycetes</taxon>
        <taxon>Actinomycetales</taxon>
        <taxon>Actinomycetaceae</taxon>
        <taxon>Actinobaculum</taxon>
    </lineage>
</organism>
<evidence type="ECO:0000313" key="5">
    <source>
        <dbReference type="EMBL" id="MDY5153539.1"/>
    </source>
</evidence>
<evidence type="ECO:0000256" key="3">
    <source>
        <dbReference type="SAM" id="Phobius"/>
    </source>
</evidence>
<evidence type="ECO:0000259" key="4">
    <source>
        <dbReference type="Pfam" id="PF03816"/>
    </source>
</evidence>
<comment type="caution">
    <text evidence="5">The sequence shown here is derived from an EMBL/GenBank/DDBJ whole genome shotgun (WGS) entry which is preliminary data.</text>
</comment>
<evidence type="ECO:0000256" key="1">
    <source>
        <dbReference type="ARBA" id="ARBA00006068"/>
    </source>
</evidence>
<dbReference type="InterPro" id="IPR004474">
    <property type="entry name" value="LytR_CpsA_psr"/>
</dbReference>